<feature type="binding site" evidence="1">
    <location>
        <position position="351"/>
    </location>
    <ligand>
        <name>ATP</name>
        <dbReference type="ChEBI" id="CHEBI:30616"/>
    </ligand>
</feature>
<dbReference type="Proteomes" id="UP000292957">
    <property type="component" value="Unassembled WGS sequence"/>
</dbReference>
<organism evidence="4">
    <name type="scientific">Dichomitus squalens</name>
    <dbReference type="NCBI Taxonomy" id="114155"/>
    <lineage>
        <taxon>Eukaryota</taxon>
        <taxon>Fungi</taxon>
        <taxon>Dikarya</taxon>
        <taxon>Basidiomycota</taxon>
        <taxon>Agaricomycotina</taxon>
        <taxon>Agaricomycetes</taxon>
        <taxon>Polyporales</taxon>
        <taxon>Polyporaceae</taxon>
        <taxon>Dichomitus</taxon>
    </lineage>
</organism>
<sequence>MRAWRCAACVIACMTLVHGGRSLRFASAVYITGGGPLHLLRLTLTMSTVEFIPSQFPDDGSTADAQLLKNDVTLTSITTTHAPLAGADEDAAFEDDVARTFIVELTVHDEDPDEPQRDGKKGTLAATHDGDDDYLPPSSLAPPEKTHPPLPITITTSDAPSATDDRDSDGLCTPIEPPGLSKPDDTTPVQNEDQTSCIFQNADAACAAVVSKSSEPTPTEPSNDICDISPKPSARDFSLHGLQSLRSFIPDDLLPDDLLVYDRENITKLCDEPDVPVRYVRIFPELPREGDTPDGAHEGTPPPGPKRIAHLYLTIVNKLGTGHHSCVYTAPLRLRLDAESTEHSTVRVAAKTAFSVCGAHDMLDREAQAYDAFPRYLMEDRPGEPAAVPKFFGYYAAAEADGSVIEKCHPSCNEDDTCPVQWPTHILLVEECGVPIIPCHYTRKQRESCLELVERLHAAGFYQGSIYVRNILVEAGPLSVPPAERSHETPSFRIIDFGRRVMMSRQNKSRFRNWCADEIRRTKHELALS</sequence>
<feature type="compositionally biased region" description="Basic and acidic residues" evidence="2">
    <location>
        <begin position="286"/>
        <end position="297"/>
    </location>
</feature>
<evidence type="ECO:0000256" key="3">
    <source>
        <dbReference type="SAM" id="SignalP"/>
    </source>
</evidence>
<proteinExistence type="predicted"/>
<dbReference type="PROSITE" id="PS00107">
    <property type="entry name" value="PROTEIN_KINASE_ATP"/>
    <property type="match status" value="1"/>
</dbReference>
<gene>
    <name evidence="4" type="ORF">BD311DRAFT_226639</name>
</gene>
<keyword evidence="1" id="KW-0067">ATP-binding</keyword>
<dbReference type="OrthoDB" id="5327923at2759"/>
<accession>A0A4Q9MS38</accession>
<dbReference type="GO" id="GO:0005524">
    <property type="term" value="F:ATP binding"/>
    <property type="evidence" value="ECO:0007669"/>
    <property type="project" value="UniProtKB-UniRule"/>
</dbReference>
<feature type="signal peptide" evidence="3">
    <location>
        <begin position="1"/>
        <end position="19"/>
    </location>
</feature>
<keyword evidence="1" id="KW-0547">Nucleotide-binding</keyword>
<dbReference type="AlphaFoldDB" id="A0A4Q9MS38"/>
<feature type="chain" id="PRO_5020830503" description="Protein kinase domain-containing protein" evidence="3">
    <location>
        <begin position="20"/>
        <end position="529"/>
    </location>
</feature>
<dbReference type="InterPro" id="IPR017441">
    <property type="entry name" value="Protein_kinase_ATP_BS"/>
</dbReference>
<reference evidence="4" key="1">
    <citation type="submission" date="2019-01" db="EMBL/GenBank/DDBJ databases">
        <title>Draft genome sequences of three monokaryotic isolates of the white-rot basidiomycete fungus Dichomitus squalens.</title>
        <authorList>
            <consortium name="DOE Joint Genome Institute"/>
            <person name="Lopez S.C."/>
            <person name="Andreopoulos B."/>
            <person name="Pangilinan J."/>
            <person name="Lipzen A."/>
            <person name="Riley R."/>
            <person name="Ahrendt S."/>
            <person name="Ng V."/>
            <person name="Barry K."/>
            <person name="Daum C."/>
            <person name="Grigoriev I.V."/>
            <person name="Hilden K.S."/>
            <person name="Makela M.R."/>
            <person name="de Vries R.P."/>
        </authorList>
    </citation>
    <scope>NUCLEOTIDE SEQUENCE [LARGE SCALE GENOMIC DNA]</scope>
    <source>
        <strain evidence="4">OM18370.1</strain>
    </source>
</reference>
<evidence type="ECO:0000256" key="2">
    <source>
        <dbReference type="SAM" id="MobiDB-lite"/>
    </source>
</evidence>
<evidence type="ECO:0000313" key="4">
    <source>
        <dbReference type="EMBL" id="TBU30415.1"/>
    </source>
</evidence>
<keyword evidence="3" id="KW-0732">Signal</keyword>
<evidence type="ECO:0008006" key="5">
    <source>
        <dbReference type="Google" id="ProtNLM"/>
    </source>
</evidence>
<name>A0A4Q9MS38_9APHY</name>
<dbReference type="EMBL" id="ML143406">
    <property type="protein sequence ID" value="TBU30415.1"/>
    <property type="molecule type" value="Genomic_DNA"/>
</dbReference>
<feature type="region of interest" description="Disordered" evidence="2">
    <location>
        <begin position="286"/>
        <end position="305"/>
    </location>
</feature>
<protein>
    <recommendedName>
        <fullName evidence="5">Protein kinase domain-containing protein</fullName>
    </recommendedName>
</protein>
<evidence type="ECO:0000256" key="1">
    <source>
        <dbReference type="PROSITE-ProRule" id="PRU10141"/>
    </source>
</evidence>
<feature type="compositionally biased region" description="Basic and acidic residues" evidence="2">
    <location>
        <begin position="106"/>
        <end position="121"/>
    </location>
</feature>
<feature type="region of interest" description="Disordered" evidence="2">
    <location>
        <begin position="105"/>
        <end position="191"/>
    </location>
</feature>